<dbReference type="Proteomes" id="UP001152599">
    <property type="component" value="Unassembled WGS sequence"/>
</dbReference>
<dbReference type="CDD" id="cd00487">
    <property type="entry name" value="Pep_deformylase"/>
    <property type="match status" value="1"/>
</dbReference>
<comment type="cofactor">
    <cofactor evidence="4">
        <name>Fe(2+)</name>
        <dbReference type="ChEBI" id="CHEBI:29033"/>
    </cofactor>
    <text evidence="4">Binds 1 Fe(2+) ion.</text>
</comment>
<dbReference type="NCBIfam" id="TIGR00079">
    <property type="entry name" value="pept_deformyl"/>
    <property type="match status" value="1"/>
</dbReference>
<dbReference type="NCBIfam" id="NF001159">
    <property type="entry name" value="PRK00150.1-3"/>
    <property type="match status" value="1"/>
</dbReference>
<name>A0A9X4MXH3_9FLAO</name>
<dbReference type="PANTHER" id="PTHR10458">
    <property type="entry name" value="PEPTIDE DEFORMYLASE"/>
    <property type="match status" value="1"/>
</dbReference>
<dbReference type="GO" id="GO:0042586">
    <property type="term" value="F:peptide deformylase activity"/>
    <property type="evidence" value="ECO:0007669"/>
    <property type="project" value="UniProtKB-UniRule"/>
</dbReference>
<accession>A0A9X4MXH3</accession>
<dbReference type="PIRSF" id="PIRSF004749">
    <property type="entry name" value="Pep_def"/>
    <property type="match status" value="1"/>
</dbReference>
<evidence type="ECO:0000256" key="1">
    <source>
        <dbReference type="ARBA" id="ARBA00010759"/>
    </source>
</evidence>
<evidence type="ECO:0000256" key="2">
    <source>
        <dbReference type="ARBA" id="ARBA00022723"/>
    </source>
</evidence>
<dbReference type="InterPro" id="IPR023635">
    <property type="entry name" value="Peptide_deformylase"/>
</dbReference>
<dbReference type="EMBL" id="JANCMU010000002">
    <property type="protein sequence ID" value="MDG4945918.1"/>
    <property type="molecule type" value="Genomic_DNA"/>
</dbReference>
<evidence type="ECO:0000313" key="6">
    <source>
        <dbReference type="Proteomes" id="UP001152599"/>
    </source>
</evidence>
<keyword evidence="4" id="KW-0648">Protein biosynthesis</keyword>
<gene>
    <name evidence="4 5" type="primary">def</name>
    <name evidence="5" type="ORF">NMK71_05785</name>
</gene>
<dbReference type="HAMAP" id="MF_00163">
    <property type="entry name" value="Pep_deformylase"/>
    <property type="match status" value="1"/>
</dbReference>
<keyword evidence="3 4" id="KW-0378">Hydrolase</keyword>
<keyword evidence="6" id="KW-1185">Reference proteome</keyword>
<feature type="active site" evidence="4">
    <location>
        <position position="147"/>
    </location>
</feature>
<feature type="binding site" evidence="4">
    <location>
        <position position="104"/>
    </location>
    <ligand>
        <name>Fe cation</name>
        <dbReference type="ChEBI" id="CHEBI:24875"/>
    </ligand>
</feature>
<protein>
    <recommendedName>
        <fullName evidence="4">Peptide deformylase</fullName>
        <shortName evidence="4">PDF</shortName>
        <ecNumber evidence="4">3.5.1.88</ecNumber>
    </recommendedName>
    <alternativeName>
        <fullName evidence="4">Polypeptide deformylase</fullName>
    </alternativeName>
</protein>
<keyword evidence="2 4" id="KW-0479">Metal-binding</keyword>
<proteinExistence type="inferred from homology"/>
<comment type="catalytic activity">
    <reaction evidence="4">
        <text>N-terminal N-formyl-L-methionyl-[peptide] + H2O = N-terminal L-methionyl-[peptide] + formate</text>
        <dbReference type="Rhea" id="RHEA:24420"/>
        <dbReference type="Rhea" id="RHEA-COMP:10639"/>
        <dbReference type="Rhea" id="RHEA-COMP:10640"/>
        <dbReference type="ChEBI" id="CHEBI:15377"/>
        <dbReference type="ChEBI" id="CHEBI:15740"/>
        <dbReference type="ChEBI" id="CHEBI:49298"/>
        <dbReference type="ChEBI" id="CHEBI:64731"/>
        <dbReference type="EC" id="3.5.1.88"/>
    </reaction>
</comment>
<comment type="caution">
    <text evidence="5">The sequence shown here is derived from an EMBL/GenBank/DDBJ whole genome shotgun (WGS) entry which is preliminary data.</text>
</comment>
<dbReference type="Pfam" id="PF01327">
    <property type="entry name" value="Pep_deformylase"/>
    <property type="match status" value="1"/>
</dbReference>
<dbReference type="Gene3D" id="3.90.45.10">
    <property type="entry name" value="Peptide deformylase"/>
    <property type="match status" value="1"/>
</dbReference>
<dbReference type="GO" id="GO:0046872">
    <property type="term" value="F:metal ion binding"/>
    <property type="evidence" value="ECO:0007669"/>
    <property type="project" value="UniProtKB-KW"/>
</dbReference>
<dbReference type="EC" id="3.5.1.88" evidence="4"/>
<dbReference type="SUPFAM" id="SSF56420">
    <property type="entry name" value="Peptide deformylase"/>
    <property type="match status" value="1"/>
</dbReference>
<organism evidence="5 6">
    <name type="scientific">Profundicola chukchiensis</name>
    <dbReference type="NCBI Taxonomy" id="2961959"/>
    <lineage>
        <taxon>Bacteria</taxon>
        <taxon>Pseudomonadati</taxon>
        <taxon>Bacteroidota</taxon>
        <taxon>Flavobacteriia</taxon>
        <taxon>Flavobacteriales</taxon>
        <taxon>Weeksellaceae</taxon>
        <taxon>Profundicola</taxon>
    </lineage>
</organism>
<reference evidence="5" key="1">
    <citation type="submission" date="2022-07" db="EMBL/GenBank/DDBJ databases">
        <title>Description and genome-wide analysis of Profundicola chukchiensis gen. nov., sp. nov., marine bacteria isolated from bottom sediments of the Chukchi Sea.</title>
        <authorList>
            <person name="Romanenko L."/>
            <person name="Otstavnykh N."/>
            <person name="Kurilenko V."/>
            <person name="Eremeev V."/>
            <person name="Velansky P."/>
            <person name="Mikhailov V."/>
            <person name="Isaeva M."/>
        </authorList>
    </citation>
    <scope>NUCLEOTIDE SEQUENCE</scope>
    <source>
        <strain evidence="5">KMM 9713</strain>
    </source>
</reference>
<feature type="binding site" evidence="4">
    <location>
        <position position="150"/>
    </location>
    <ligand>
        <name>Fe cation</name>
        <dbReference type="ChEBI" id="CHEBI:24875"/>
    </ligand>
</feature>
<evidence type="ECO:0000256" key="3">
    <source>
        <dbReference type="ARBA" id="ARBA00022801"/>
    </source>
</evidence>
<evidence type="ECO:0000313" key="5">
    <source>
        <dbReference type="EMBL" id="MDG4945918.1"/>
    </source>
</evidence>
<dbReference type="InterPro" id="IPR036821">
    <property type="entry name" value="Peptide_deformylase_sf"/>
</dbReference>
<keyword evidence="4" id="KW-0408">Iron</keyword>
<feature type="binding site" evidence="4">
    <location>
        <position position="146"/>
    </location>
    <ligand>
        <name>Fe cation</name>
        <dbReference type="ChEBI" id="CHEBI:24875"/>
    </ligand>
</feature>
<dbReference type="PANTHER" id="PTHR10458:SF22">
    <property type="entry name" value="PEPTIDE DEFORMYLASE"/>
    <property type="match status" value="1"/>
</dbReference>
<comment type="function">
    <text evidence="4">Removes the formyl group from the N-terminal Met of newly synthesized proteins. Requires at least a dipeptide for an efficient rate of reaction. N-terminal L-methionine is a prerequisite for activity but the enzyme has broad specificity at other positions.</text>
</comment>
<dbReference type="GO" id="GO:0006412">
    <property type="term" value="P:translation"/>
    <property type="evidence" value="ECO:0007669"/>
    <property type="project" value="UniProtKB-UniRule"/>
</dbReference>
<dbReference type="AlphaFoldDB" id="A0A9X4MXH3"/>
<dbReference type="RefSeq" id="WP_304420450.1">
    <property type="nucleotide sequence ID" value="NZ_JANCMU010000002.1"/>
</dbReference>
<comment type="similarity">
    <text evidence="1 4">Belongs to the polypeptide deformylase family.</text>
</comment>
<sequence>MILPVRAYGDPVLRAMCKDIDKDYPELDSLLENMFETMYASHGVGLAAPQIGLPIRLFIVDVSPFAEDEEDEELIAELKDFKKVFINAKVVEETGESWKFNEGCLSIPGIREDVSRLENVTLEYYDENFEKHTTTFTGLPARVIQHEYDHIDGILFTDYLSVFKKRLIKKKLKNISTGDVSVDYKMRFPK</sequence>
<evidence type="ECO:0000256" key="4">
    <source>
        <dbReference type="HAMAP-Rule" id="MF_00163"/>
    </source>
</evidence>
<dbReference type="PRINTS" id="PR01576">
    <property type="entry name" value="PDEFORMYLASE"/>
</dbReference>